<accession>A0A0A8ZTJ6</accession>
<protein>
    <submittedName>
        <fullName evidence="2">Uncharacterized protein</fullName>
    </submittedName>
</protein>
<dbReference type="EMBL" id="GBRH01255151">
    <property type="protein sequence ID" value="JAD42744.1"/>
    <property type="molecule type" value="Transcribed_RNA"/>
</dbReference>
<evidence type="ECO:0000313" key="2">
    <source>
        <dbReference type="EMBL" id="JAD42744.1"/>
    </source>
</evidence>
<proteinExistence type="predicted"/>
<reference evidence="2" key="2">
    <citation type="journal article" date="2015" name="Data Brief">
        <title>Shoot transcriptome of the giant reed, Arundo donax.</title>
        <authorList>
            <person name="Barrero R.A."/>
            <person name="Guerrero F.D."/>
            <person name="Moolhuijzen P."/>
            <person name="Goolsby J.A."/>
            <person name="Tidwell J."/>
            <person name="Bellgard S.E."/>
            <person name="Bellgard M.I."/>
        </authorList>
    </citation>
    <scope>NUCLEOTIDE SEQUENCE</scope>
    <source>
        <tissue evidence="2">Shoot tissue taken approximately 20 cm above the soil surface</tissue>
    </source>
</reference>
<evidence type="ECO:0000256" key="1">
    <source>
        <dbReference type="SAM" id="MobiDB-lite"/>
    </source>
</evidence>
<name>A0A0A8ZTJ6_ARUDO</name>
<sequence length="37" mass="3987">MAWGLAASRVGRRRQAISREEEGSLVDPALPPIMAPP</sequence>
<dbReference type="AlphaFoldDB" id="A0A0A8ZTJ6"/>
<feature type="region of interest" description="Disordered" evidence="1">
    <location>
        <begin position="12"/>
        <end position="37"/>
    </location>
</feature>
<reference evidence="2" key="1">
    <citation type="submission" date="2014-09" db="EMBL/GenBank/DDBJ databases">
        <authorList>
            <person name="Magalhaes I.L.F."/>
            <person name="Oliveira U."/>
            <person name="Santos F.R."/>
            <person name="Vidigal T.H.D.A."/>
            <person name="Brescovit A.D."/>
            <person name="Santos A.J."/>
        </authorList>
    </citation>
    <scope>NUCLEOTIDE SEQUENCE</scope>
    <source>
        <tissue evidence="2">Shoot tissue taken approximately 20 cm above the soil surface</tissue>
    </source>
</reference>
<organism evidence="2">
    <name type="scientific">Arundo donax</name>
    <name type="common">Giant reed</name>
    <name type="synonym">Donax arundinaceus</name>
    <dbReference type="NCBI Taxonomy" id="35708"/>
    <lineage>
        <taxon>Eukaryota</taxon>
        <taxon>Viridiplantae</taxon>
        <taxon>Streptophyta</taxon>
        <taxon>Embryophyta</taxon>
        <taxon>Tracheophyta</taxon>
        <taxon>Spermatophyta</taxon>
        <taxon>Magnoliopsida</taxon>
        <taxon>Liliopsida</taxon>
        <taxon>Poales</taxon>
        <taxon>Poaceae</taxon>
        <taxon>PACMAD clade</taxon>
        <taxon>Arundinoideae</taxon>
        <taxon>Arundineae</taxon>
        <taxon>Arundo</taxon>
    </lineage>
</organism>